<organism evidence="1">
    <name type="scientific">marine metagenome</name>
    <dbReference type="NCBI Taxonomy" id="408172"/>
    <lineage>
        <taxon>unclassified sequences</taxon>
        <taxon>metagenomes</taxon>
        <taxon>ecological metagenomes</taxon>
    </lineage>
</organism>
<reference evidence="1" key="1">
    <citation type="submission" date="2018-05" db="EMBL/GenBank/DDBJ databases">
        <authorList>
            <person name="Lanie J.A."/>
            <person name="Ng W.-L."/>
            <person name="Kazmierczak K.M."/>
            <person name="Andrzejewski T.M."/>
            <person name="Davidsen T.M."/>
            <person name="Wayne K.J."/>
            <person name="Tettelin H."/>
            <person name="Glass J.I."/>
            <person name="Rusch D."/>
            <person name="Podicherti R."/>
            <person name="Tsui H.-C.T."/>
            <person name="Winkler M.E."/>
        </authorList>
    </citation>
    <scope>NUCLEOTIDE SEQUENCE</scope>
</reference>
<accession>A0A381NBR7</accession>
<name>A0A381NBR7_9ZZZZ</name>
<protein>
    <submittedName>
        <fullName evidence="1">Uncharacterized protein</fullName>
    </submittedName>
</protein>
<dbReference type="EMBL" id="UINC01000244">
    <property type="protein sequence ID" value="SUZ51879.1"/>
    <property type="molecule type" value="Genomic_DNA"/>
</dbReference>
<proteinExistence type="predicted"/>
<gene>
    <name evidence="1" type="ORF">METZ01_LOCUS4733</name>
</gene>
<evidence type="ECO:0000313" key="1">
    <source>
        <dbReference type="EMBL" id="SUZ51879.1"/>
    </source>
</evidence>
<dbReference type="AlphaFoldDB" id="A0A381NBR7"/>
<sequence>MKFGNDRMFHRPRGVEAGFFRGNNQLDRAIWVDKPPSIAIAQTKFHALSPSRFISTLEHTRC</sequence>